<name>A0A645CBZ1_9ZZZZ</name>
<gene>
    <name evidence="1" type="ORF">SDC9_121431</name>
</gene>
<dbReference type="EMBL" id="VSSQ01025968">
    <property type="protein sequence ID" value="MPM74443.1"/>
    <property type="molecule type" value="Genomic_DNA"/>
</dbReference>
<comment type="caution">
    <text evidence="1">The sequence shown here is derived from an EMBL/GenBank/DDBJ whole genome shotgun (WGS) entry which is preliminary data.</text>
</comment>
<protein>
    <submittedName>
        <fullName evidence="1">Uncharacterized protein</fullName>
    </submittedName>
</protein>
<proteinExistence type="predicted"/>
<accession>A0A645CBZ1</accession>
<reference evidence="1" key="1">
    <citation type="submission" date="2019-08" db="EMBL/GenBank/DDBJ databases">
        <authorList>
            <person name="Kucharzyk K."/>
            <person name="Murdoch R.W."/>
            <person name="Higgins S."/>
            <person name="Loffler F."/>
        </authorList>
    </citation>
    <scope>NUCLEOTIDE SEQUENCE</scope>
</reference>
<sequence length="44" mass="4860">MNGSWDVISKSEYATAKLIDNNILESNDTVNDCINAMLKVISDN</sequence>
<dbReference type="AlphaFoldDB" id="A0A645CBZ1"/>
<evidence type="ECO:0000313" key="1">
    <source>
        <dbReference type="EMBL" id="MPM74443.1"/>
    </source>
</evidence>
<organism evidence="1">
    <name type="scientific">bioreactor metagenome</name>
    <dbReference type="NCBI Taxonomy" id="1076179"/>
    <lineage>
        <taxon>unclassified sequences</taxon>
        <taxon>metagenomes</taxon>
        <taxon>ecological metagenomes</taxon>
    </lineage>
</organism>